<evidence type="ECO:0000313" key="1">
    <source>
        <dbReference type="EMBL" id="JAP13939.1"/>
    </source>
</evidence>
<dbReference type="EMBL" id="GEDG01027294">
    <property type="protein sequence ID" value="JAP13939.1"/>
    <property type="molecule type" value="Transcribed_RNA"/>
</dbReference>
<name>A0A0V0H183_SOLCH</name>
<sequence length="74" mass="8578">MRYSSFLLYCLFCIIFFSYYLHPLCIRCYVTSPFNLVFAQGGDYTCTDWEVMTVISKIIQVVCAQGPPKVVMGW</sequence>
<organism evidence="1">
    <name type="scientific">Solanum chacoense</name>
    <name type="common">Chaco potato</name>
    <dbReference type="NCBI Taxonomy" id="4108"/>
    <lineage>
        <taxon>Eukaryota</taxon>
        <taxon>Viridiplantae</taxon>
        <taxon>Streptophyta</taxon>
        <taxon>Embryophyta</taxon>
        <taxon>Tracheophyta</taxon>
        <taxon>Spermatophyta</taxon>
        <taxon>Magnoliopsida</taxon>
        <taxon>eudicotyledons</taxon>
        <taxon>Gunneridae</taxon>
        <taxon>Pentapetalae</taxon>
        <taxon>asterids</taxon>
        <taxon>lamiids</taxon>
        <taxon>Solanales</taxon>
        <taxon>Solanaceae</taxon>
        <taxon>Solanoideae</taxon>
        <taxon>Solaneae</taxon>
        <taxon>Solanum</taxon>
    </lineage>
</organism>
<reference evidence="1" key="1">
    <citation type="submission" date="2015-12" db="EMBL/GenBank/DDBJ databases">
        <title>Gene expression during late stages of embryo sac development: a critical building block for successful pollen-pistil interactions.</title>
        <authorList>
            <person name="Liu Y."/>
            <person name="Joly V."/>
            <person name="Sabar M."/>
            <person name="Matton D.P."/>
        </authorList>
    </citation>
    <scope>NUCLEOTIDE SEQUENCE</scope>
</reference>
<accession>A0A0V0H183</accession>
<protein>
    <submittedName>
        <fullName evidence="1">Putative ovule protein</fullName>
    </submittedName>
</protein>
<proteinExistence type="predicted"/>
<dbReference type="AlphaFoldDB" id="A0A0V0H183"/>